<evidence type="ECO:0000313" key="2">
    <source>
        <dbReference type="Proteomes" id="UP001549691"/>
    </source>
</evidence>
<reference evidence="1 2" key="1">
    <citation type="submission" date="2024-07" db="EMBL/GenBank/DDBJ databases">
        <title>Uliginosibacterium flavum JJ3220;KACC:17644.</title>
        <authorList>
            <person name="Kim M.K."/>
        </authorList>
    </citation>
    <scope>NUCLEOTIDE SEQUENCE [LARGE SCALE GENOMIC DNA]</scope>
    <source>
        <strain evidence="1 2">KACC:17644</strain>
    </source>
</reference>
<keyword evidence="2" id="KW-1185">Reference proteome</keyword>
<organism evidence="1 2">
    <name type="scientific">Uliginosibacterium flavum</name>
    <dbReference type="NCBI Taxonomy" id="1396831"/>
    <lineage>
        <taxon>Bacteria</taxon>
        <taxon>Pseudomonadati</taxon>
        <taxon>Pseudomonadota</taxon>
        <taxon>Betaproteobacteria</taxon>
        <taxon>Rhodocyclales</taxon>
        <taxon>Zoogloeaceae</taxon>
        <taxon>Uliginosibacterium</taxon>
    </lineage>
</organism>
<proteinExistence type="predicted"/>
<evidence type="ECO:0000313" key="1">
    <source>
        <dbReference type="EMBL" id="MET7015163.1"/>
    </source>
</evidence>
<name>A0ABV2TPW1_9RHOO</name>
<dbReference type="Gene3D" id="3.30.1150.10">
    <property type="match status" value="1"/>
</dbReference>
<dbReference type="Proteomes" id="UP001549691">
    <property type="component" value="Unassembled WGS sequence"/>
</dbReference>
<accession>A0ABV2TPW1</accession>
<evidence type="ECO:0008006" key="3">
    <source>
        <dbReference type="Google" id="ProtNLM"/>
    </source>
</evidence>
<gene>
    <name evidence="1" type="ORF">ABXR19_13285</name>
</gene>
<comment type="caution">
    <text evidence="1">The sequence shown here is derived from an EMBL/GenBank/DDBJ whole genome shotgun (WGS) entry which is preliminary data.</text>
</comment>
<dbReference type="SUPFAM" id="SSF74653">
    <property type="entry name" value="TolA/TonB C-terminal domain"/>
    <property type="match status" value="1"/>
</dbReference>
<protein>
    <recommendedName>
        <fullName evidence="3">TonB C-terminal domain-containing protein</fullName>
    </recommendedName>
</protein>
<sequence length="94" mass="10587">MELLSTKPRFLADLSEYIPASLEASESGRIVVQVLIGLDGEVDGVVIEHSELTPRGTRRFIQRLDALKLHPGLRDGLPVKARWRMEFNFSPQTD</sequence>
<dbReference type="EMBL" id="JBEWZI010000014">
    <property type="protein sequence ID" value="MET7015163.1"/>
    <property type="molecule type" value="Genomic_DNA"/>
</dbReference>